<sequence>MSAVIDDIPFPSQPVRPLEALAAFGDLIRNKEDTRHVFRFFAATQGRTGEAGFRRFCASELGQRVIADRQWLADQLMDRARLESYGPGTFASAYLHYLDSEGLFPLGVYEAAVANNPEHYALLDRDFPQFSAYTWAMSLTHDLYHVLTGYGRDALGEALLLVFTGVQSGSRGSRLLGAMGGLKIRSEIPRWPVGRMMRNAASMARTAAPMPVTDLTALFPLKLDEARQALRLRPDPLYRNTLDTWQGPAPLTVKA</sequence>
<comment type="caution">
    <text evidence="1">The sequence shown here is derived from an EMBL/GenBank/DDBJ whole genome shotgun (WGS) entry which is preliminary data.</text>
</comment>
<dbReference type="RefSeq" id="WP_150024036.1">
    <property type="nucleotide sequence ID" value="NZ_VWOJ01000005.1"/>
</dbReference>
<gene>
    <name evidence="1" type="ORF">F1654_13235</name>
</gene>
<evidence type="ECO:0000313" key="2">
    <source>
        <dbReference type="Proteomes" id="UP000325122"/>
    </source>
</evidence>
<dbReference type="InterPro" id="IPR007715">
    <property type="entry name" value="Coq4"/>
</dbReference>
<accession>A0A5M6ZB69</accession>
<dbReference type="AlphaFoldDB" id="A0A5M6ZB69"/>
<protein>
    <recommendedName>
        <fullName evidence="3">Ubiquinone biosynthesis protein</fullName>
    </recommendedName>
</protein>
<evidence type="ECO:0000313" key="1">
    <source>
        <dbReference type="EMBL" id="KAA5801017.1"/>
    </source>
</evidence>
<dbReference type="GO" id="GO:0006744">
    <property type="term" value="P:ubiquinone biosynthetic process"/>
    <property type="evidence" value="ECO:0007669"/>
    <property type="project" value="InterPro"/>
</dbReference>
<keyword evidence="2" id="KW-1185">Reference proteome</keyword>
<proteinExistence type="predicted"/>
<dbReference type="Pfam" id="PF05019">
    <property type="entry name" value="Coq4"/>
    <property type="match status" value="1"/>
</dbReference>
<dbReference type="Proteomes" id="UP000325122">
    <property type="component" value="Unassembled WGS sequence"/>
</dbReference>
<organism evidence="1 2">
    <name type="scientific">Alkalicaulis satelles</name>
    <dbReference type="NCBI Taxonomy" id="2609175"/>
    <lineage>
        <taxon>Bacteria</taxon>
        <taxon>Pseudomonadati</taxon>
        <taxon>Pseudomonadota</taxon>
        <taxon>Alphaproteobacteria</taxon>
        <taxon>Maricaulales</taxon>
        <taxon>Maricaulaceae</taxon>
        <taxon>Alkalicaulis</taxon>
    </lineage>
</organism>
<reference evidence="1 2" key="1">
    <citation type="submission" date="2019-09" db="EMBL/GenBank/DDBJ databases">
        <authorList>
            <person name="Kevbrin V."/>
            <person name="Grouzdev D.S."/>
        </authorList>
    </citation>
    <scope>NUCLEOTIDE SEQUENCE [LARGE SCALE GENOMIC DNA]</scope>
    <source>
        <strain evidence="1 2">G-192</strain>
    </source>
</reference>
<dbReference type="EMBL" id="VWOJ01000005">
    <property type="protein sequence ID" value="KAA5801017.1"/>
    <property type="molecule type" value="Genomic_DNA"/>
</dbReference>
<evidence type="ECO:0008006" key="3">
    <source>
        <dbReference type="Google" id="ProtNLM"/>
    </source>
</evidence>
<name>A0A5M6ZB69_9PROT</name>